<dbReference type="RefSeq" id="WP_245963714.1">
    <property type="nucleotide sequence ID" value="NZ_JACHVT010000005.1"/>
</dbReference>
<feature type="domain" description="DUF1990" evidence="1">
    <location>
        <begin position="27"/>
        <end position="181"/>
    </location>
</feature>
<evidence type="ECO:0000313" key="5">
    <source>
        <dbReference type="Proteomes" id="UP000590811"/>
    </source>
</evidence>
<dbReference type="InterPro" id="IPR014457">
    <property type="entry name" value="UCP010260"/>
</dbReference>
<dbReference type="PIRSF" id="PIRSF010260">
    <property type="entry name" value="UCP010260"/>
    <property type="match status" value="1"/>
</dbReference>
<sequence>MVRATREGEASALPAARSAELWGADLTYGEVGATAGDLPDGYHGIRRSAVVGAGASQFRSASVALMGWQVQLRAGVRVSASHQTVERDAVADLGLGVGPLRVTAPVRVVSVVDEPTRRGFAYGTLPGHPERGEERFVVSLEPTGLVLLTITAFSRPAWRLARLSGPGDDIVQALVTLRYLAALRPRG</sequence>
<proteinExistence type="predicted"/>
<dbReference type="EMBL" id="JACHVT010000005">
    <property type="protein sequence ID" value="MBB2987511.1"/>
    <property type="molecule type" value="Genomic_DNA"/>
</dbReference>
<gene>
    <name evidence="3" type="ORF">DFJ68_3388</name>
    <name evidence="2" type="ORF">FHW14_002694</name>
</gene>
<dbReference type="AlphaFoldDB" id="A0A495XZ75"/>
<evidence type="ECO:0000259" key="1">
    <source>
        <dbReference type="Pfam" id="PF09348"/>
    </source>
</evidence>
<name>A0A495XZ75_9MICO</name>
<comment type="caution">
    <text evidence="3">The sequence shown here is derived from an EMBL/GenBank/DDBJ whole genome shotgun (WGS) entry which is preliminary data.</text>
</comment>
<dbReference type="PANTHER" id="PTHR34202">
    <property type="entry name" value="UPF0548 PROTEIN"/>
    <property type="match status" value="1"/>
</dbReference>
<reference evidence="3 4" key="1">
    <citation type="submission" date="2018-10" db="EMBL/GenBank/DDBJ databases">
        <title>Sequencing the genomes of 1000 actinobacteria strains.</title>
        <authorList>
            <person name="Klenk H.-P."/>
        </authorList>
    </citation>
    <scope>NUCLEOTIDE SEQUENCE [LARGE SCALE GENOMIC DNA]</scope>
    <source>
        <strain evidence="3 4">DSM 44267</strain>
    </source>
</reference>
<dbReference type="PANTHER" id="PTHR34202:SF1">
    <property type="entry name" value="UPF0548 PROTEIN"/>
    <property type="match status" value="1"/>
</dbReference>
<keyword evidence="4" id="KW-1185">Reference proteome</keyword>
<reference evidence="2 5" key="2">
    <citation type="submission" date="2020-08" db="EMBL/GenBank/DDBJ databases">
        <title>Genomic Encyclopedia of Type Strains, Phase IV (KMG-V): Genome sequencing to study the core and pangenomes of soil and plant-associated prokaryotes.</title>
        <authorList>
            <person name="Whitman W."/>
        </authorList>
    </citation>
    <scope>NUCLEOTIDE SEQUENCE [LARGE SCALE GENOMIC DNA]</scope>
    <source>
        <strain evidence="2 5">B3ACCR2</strain>
    </source>
</reference>
<dbReference type="EMBL" id="RBXT01000001">
    <property type="protein sequence ID" value="RKT79910.1"/>
    <property type="molecule type" value="Genomic_DNA"/>
</dbReference>
<dbReference type="Proteomes" id="UP000278440">
    <property type="component" value="Unassembled WGS sequence"/>
</dbReference>
<evidence type="ECO:0000313" key="4">
    <source>
        <dbReference type="Proteomes" id="UP000278440"/>
    </source>
</evidence>
<accession>A0A495XZ75</accession>
<evidence type="ECO:0000313" key="2">
    <source>
        <dbReference type="EMBL" id="MBB2987511.1"/>
    </source>
</evidence>
<organism evidence="3 4">
    <name type="scientific">Terracoccus luteus</name>
    <dbReference type="NCBI Taxonomy" id="53356"/>
    <lineage>
        <taxon>Bacteria</taxon>
        <taxon>Bacillati</taxon>
        <taxon>Actinomycetota</taxon>
        <taxon>Actinomycetes</taxon>
        <taxon>Micrococcales</taxon>
        <taxon>Intrasporangiaceae</taxon>
        <taxon>Terracoccus</taxon>
    </lineage>
</organism>
<dbReference type="Proteomes" id="UP000590811">
    <property type="component" value="Unassembled WGS sequence"/>
</dbReference>
<dbReference type="InterPro" id="IPR018960">
    <property type="entry name" value="DUF1990"/>
</dbReference>
<protein>
    <submittedName>
        <fullName evidence="3">Uncharacterized protein (UPF0548 family)</fullName>
    </submittedName>
</protein>
<dbReference type="Pfam" id="PF09348">
    <property type="entry name" value="DUF1990"/>
    <property type="match status" value="1"/>
</dbReference>
<evidence type="ECO:0000313" key="3">
    <source>
        <dbReference type="EMBL" id="RKT79910.1"/>
    </source>
</evidence>